<dbReference type="AlphaFoldDB" id="A0A0E9SDQ1"/>
<reference evidence="1" key="1">
    <citation type="submission" date="2014-11" db="EMBL/GenBank/DDBJ databases">
        <authorList>
            <person name="Amaro Gonzalez C."/>
        </authorList>
    </citation>
    <scope>NUCLEOTIDE SEQUENCE</scope>
</reference>
<evidence type="ECO:0000313" key="1">
    <source>
        <dbReference type="EMBL" id="JAH39411.1"/>
    </source>
</evidence>
<reference evidence="1" key="2">
    <citation type="journal article" date="2015" name="Fish Shellfish Immunol.">
        <title>Early steps in the European eel (Anguilla anguilla)-Vibrio vulnificus interaction in the gills: Role of the RtxA13 toxin.</title>
        <authorList>
            <person name="Callol A."/>
            <person name="Pajuelo D."/>
            <person name="Ebbesson L."/>
            <person name="Teles M."/>
            <person name="MacKenzie S."/>
            <person name="Amaro C."/>
        </authorList>
    </citation>
    <scope>NUCLEOTIDE SEQUENCE</scope>
</reference>
<dbReference type="EMBL" id="GBXM01069166">
    <property type="protein sequence ID" value="JAH39411.1"/>
    <property type="molecule type" value="Transcribed_RNA"/>
</dbReference>
<proteinExistence type="predicted"/>
<accession>A0A0E9SDQ1</accession>
<protein>
    <submittedName>
        <fullName evidence="1">Uncharacterized protein</fullName>
    </submittedName>
</protein>
<organism evidence="1">
    <name type="scientific">Anguilla anguilla</name>
    <name type="common">European freshwater eel</name>
    <name type="synonym">Muraena anguilla</name>
    <dbReference type="NCBI Taxonomy" id="7936"/>
    <lineage>
        <taxon>Eukaryota</taxon>
        <taxon>Metazoa</taxon>
        <taxon>Chordata</taxon>
        <taxon>Craniata</taxon>
        <taxon>Vertebrata</taxon>
        <taxon>Euteleostomi</taxon>
        <taxon>Actinopterygii</taxon>
        <taxon>Neopterygii</taxon>
        <taxon>Teleostei</taxon>
        <taxon>Anguilliformes</taxon>
        <taxon>Anguillidae</taxon>
        <taxon>Anguilla</taxon>
    </lineage>
</organism>
<name>A0A0E9SDQ1_ANGAN</name>
<sequence length="40" mass="4914">MYEMCQTYTRKCVYSPTHTYIYSVKCSLTEHNRKTTLEFR</sequence>